<evidence type="ECO:0000256" key="2">
    <source>
        <dbReference type="ARBA" id="ARBA00022840"/>
    </source>
</evidence>
<keyword evidence="5 6" id="KW-0456">Lyase</keyword>
<gene>
    <name evidence="6" type="primary">nnrD</name>
    <name evidence="9" type="ORF">PX52LOC_08077</name>
</gene>
<dbReference type="AlphaFoldDB" id="A0A5C1ANG4"/>
<dbReference type="GO" id="GO:0046496">
    <property type="term" value="P:nicotinamide nucleotide metabolic process"/>
    <property type="evidence" value="ECO:0007669"/>
    <property type="project" value="UniProtKB-UniRule"/>
</dbReference>
<evidence type="ECO:0000256" key="1">
    <source>
        <dbReference type="ARBA" id="ARBA00022741"/>
    </source>
</evidence>
<comment type="subunit">
    <text evidence="6">Homotetramer.</text>
</comment>
<dbReference type="EMBL" id="CP042425">
    <property type="protein sequence ID" value="QEL20949.1"/>
    <property type="molecule type" value="Genomic_DNA"/>
</dbReference>
<feature type="domain" description="YjeF C-terminal" evidence="8">
    <location>
        <begin position="4"/>
        <end position="279"/>
    </location>
</feature>
<dbReference type="Gene3D" id="3.40.1190.20">
    <property type="match status" value="1"/>
</dbReference>
<dbReference type="GO" id="GO:0110051">
    <property type="term" value="P:metabolite repair"/>
    <property type="evidence" value="ECO:0007669"/>
    <property type="project" value="TreeGrafter"/>
</dbReference>
<feature type="binding site" evidence="6">
    <location>
        <position position="219"/>
    </location>
    <ligand>
        <name>AMP</name>
        <dbReference type="ChEBI" id="CHEBI:456215"/>
    </ligand>
</feature>
<sequence>MTLSRATDVPRLPPRKPEGHKGSYGRVLVVAGSRGMSGAAVLCGSAALRGGAGLVTVACPDEILDVVAAGNPCYTTVGLTSPGTTDLRTRGPDYDVIAIGPGLGYGPDKQSLVRTYLAAYPEKPLVLDADGLNNLDIVGFDNLSRQVPAVLTPHPGELATLTGKTTNEVQANREPLAVEFAARHKVVLLLKGNHTIVTDGARVYTNQTGNPGMATGGCGDVLTGLIAALLGQKLSPFDAACLGAWAHGRAGDIAAAEVGQAALIASDLLAYLGKALREVES</sequence>
<keyword evidence="3 6" id="KW-0521">NADP</keyword>
<dbReference type="PROSITE" id="PS01050">
    <property type="entry name" value="YJEF_C_2"/>
    <property type="match status" value="1"/>
</dbReference>
<organism evidence="9 10">
    <name type="scientific">Limnoglobus roseus</name>
    <dbReference type="NCBI Taxonomy" id="2598579"/>
    <lineage>
        <taxon>Bacteria</taxon>
        <taxon>Pseudomonadati</taxon>
        <taxon>Planctomycetota</taxon>
        <taxon>Planctomycetia</taxon>
        <taxon>Gemmatales</taxon>
        <taxon>Gemmataceae</taxon>
        <taxon>Limnoglobus</taxon>
    </lineage>
</organism>
<dbReference type="GO" id="GO:0052855">
    <property type="term" value="F:ADP-dependent NAD(P)H-hydrate dehydratase activity"/>
    <property type="evidence" value="ECO:0007669"/>
    <property type="project" value="UniProtKB-UniRule"/>
</dbReference>
<dbReference type="RefSeq" id="WP_149115192.1">
    <property type="nucleotide sequence ID" value="NZ_CP042425.1"/>
</dbReference>
<protein>
    <recommendedName>
        <fullName evidence="6">ADP-dependent (S)-NAD(P)H-hydrate dehydratase</fullName>
        <ecNumber evidence="6">4.2.1.136</ecNumber>
    </recommendedName>
    <alternativeName>
        <fullName evidence="6">ADP-dependent NAD(P)HX dehydratase</fullName>
    </alternativeName>
</protein>
<reference evidence="10" key="1">
    <citation type="submission" date="2019-08" db="EMBL/GenBank/DDBJ databases">
        <title>Limnoglobus roseus gen. nov., sp. nov., a novel freshwater planctomycete with a giant genome from the family Gemmataceae.</title>
        <authorList>
            <person name="Kulichevskaya I.S."/>
            <person name="Naumoff D.G."/>
            <person name="Miroshnikov K."/>
            <person name="Ivanova A."/>
            <person name="Philippov D.A."/>
            <person name="Hakobyan A."/>
            <person name="Rijpstra I.C."/>
            <person name="Sinninghe Damste J.S."/>
            <person name="Liesack W."/>
            <person name="Dedysh S.N."/>
        </authorList>
    </citation>
    <scope>NUCLEOTIDE SEQUENCE [LARGE SCALE GENOMIC DNA]</scope>
    <source>
        <strain evidence="10">PX52</strain>
    </source>
</reference>
<accession>A0A5C1ANG4</accession>
<dbReference type="PANTHER" id="PTHR12592">
    <property type="entry name" value="ATP-DEPENDENT (S)-NAD(P)H-HYDRATE DEHYDRATASE FAMILY MEMBER"/>
    <property type="match status" value="1"/>
</dbReference>
<dbReference type="OrthoDB" id="9806925at2"/>
<name>A0A5C1ANG4_9BACT</name>
<dbReference type="InterPro" id="IPR029056">
    <property type="entry name" value="Ribokinase-like"/>
</dbReference>
<comment type="function">
    <text evidence="6">Catalyzes the dehydration of the S-form of NAD(P)HX at the expense of ADP, which is converted to AMP. Together with NAD(P)HX epimerase, which catalyzes the epimerization of the S- and R-forms, the enzyme allows the repair of both epimers of NAD(P)HX, a damaged form of NAD(P)H that is a result of enzymatic or heat-dependent hydration.</text>
</comment>
<dbReference type="EC" id="4.2.1.136" evidence="6"/>
<evidence type="ECO:0000256" key="5">
    <source>
        <dbReference type="ARBA" id="ARBA00023239"/>
    </source>
</evidence>
<evidence type="ECO:0000313" key="9">
    <source>
        <dbReference type="EMBL" id="QEL20949.1"/>
    </source>
</evidence>
<evidence type="ECO:0000259" key="8">
    <source>
        <dbReference type="PROSITE" id="PS51383"/>
    </source>
</evidence>
<dbReference type="Proteomes" id="UP000324974">
    <property type="component" value="Chromosome"/>
</dbReference>
<keyword evidence="10" id="KW-1185">Reference proteome</keyword>
<evidence type="ECO:0000256" key="3">
    <source>
        <dbReference type="ARBA" id="ARBA00022857"/>
    </source>
</evidence>
<feature type="binding site" evidence="6">
    <location>
        <position position="39"/>
    </location>
    <ligand>
        <name>(6S)-NADPHX</name>
        <dbReference type="ChEBI" id="CHEBI:64076"/>
    </ligand>
</feature>
<dbReference type="GO" id="GO:0005524">
    <property type="term" value="F:ATP binding"/>
    <property type="evidence" value="ECO:0007669"/>
    <property type="project" value="UniProtKB-KW"/>
</dbReference>
<keyword evidence="2 6" id="KW-0067">ATP-binding</keyword>
<feature type="binding site" evidence="6">
    <location>
        <begin position="191"/>
        <end position="195"/>
    </location>
    <ligand>
        <name>AMP</name>
        <dbReference type="ChEBI" id="CHEBI:456215"/>
    </ligand>
</feature>
<feature type="binding site" evidence="6">
    <location>
        <position position="102"/>
    </location>
    <ligand>
        <name>(6S)-NADPHX</name>
        <dbReference type="ChEBI" id="CHEBI:64076"/>
    </ligand>
</feature>
<dbReference type="InterPro" id="IPR017953">
    <property type="entry name" value="Carbohydrate_kinase_pred_CS"/>
</dbReference>
<dbReference type="PANTHER" id="PTHR12592:SF0">
    <property type="entry name" value="ATP-DEPENDENT (S)-NAD(P)H-HYDRATE DEHYDRATASE"/>
    <property type="match status" value="1"/>
</dbReference>
<comment type="cofactor">
    <cofactor evidence="6">
        <name>Mg(2+)</name>
        <dbReference type="ChEBI" id="CHEBI:18420"/>
    </cofactor>
</comment>
<comment type="similarity">
    <text evidence="6">Belongs to the NnrD/CARKD family.</text>
</comment>
<comment type="catalytic activity">
    <reaction evidence="6">
        <text>(6S)-NADPHX + ADP = AMP + phosphate + NADPH + H(+)</text>
        <dbReference type="Rhea" id="RHEA:32235"/>
        <dbReference type="ChEBI" id="CHEBI:15378"/>
        <dbReference type="ChEBI" id="CHEBI:43474"/>
        <dbReference type="ChEBI" id="CHEBI:57783"/>
        <dbReference type="ChEBI" id="CHEBI:64076"/>
        <dbReference type="ChEBI" id="CHEBI:456215"/>
        <dbReference type="ChEBI" id="CHEBI:456216"/>
        <dbReference type="EC" id="4.2.1.136"/>
    </reaction>
</comment>
<proteinExistence type="inferred from homology"/>
<dbReference type="InterPro" id="IPR000631">
    <property type="entry name" value="CARKD"/>
</dbReference>
<dbReference type="Pfam" id="PF01256">
    <property type="entry name" value="Carb_kinase"/>
    <property type="match status" value="1"/>
</dbReference>
<feature type="binding site" evidence="6">
    <location>
        <position position="220"/>
    </location>
    <ligand>
        <name>(6S)-NADPHX</name>
        <dbReference type="ChEBI" id="CHEBI:64076"/>
    </ligand>
</feature>
<dbReference type="HAMAP" id="MF_01965">
    <property type="entry name" value="NADHX_dehydratase"/>
    <property type="match status" value="1"/>
</dbReference>
<evidence type="ECO:0000313" key="10">
    <source>
        <dbReference type="Proteomes" id="UP000324974"/>
    </source>
</evidence>
<evidence type="ECO:0000256" key="7">
    <source>
        <dbReference type="SAM" id="MobiDB-lite"/>
    </source>
</evidence>
<dbReference type="PROSITE" id="PS51383">
    <property type="entry name" value="YJEF_C_3"/>
    <property type="match status" value="1"/>
</dbReference>
<evidence type="ECO:0000256" key="6">
    <source>
        <dbReference type="HAMAP-Rule" id="MF_01965"/>
    </source>
</evidence>
<feature type="region of interest" description="Disordered" evidence="7">
    <location>
        <begin position="1"/>
        <end position="20"/>
    </location>
</feature>
<dbReference type="CDD" id="cd01171">
    <property type="entry name" value="YXKO-related"/>
    <property type="match status" value="1"/>
</dbReference>
<keyword evidence="4 6" id="KW-0520">NAD</keyword>
<dbReference type="SUPFAM" id="SSF53613">
    <property type="entry name" value="Ribokinase-like"/>
    <property type="match status" value="1"/>
</dbReference>
<dbReference type="GO" id="GO:0052856">
    <property type="term" value="F:NAD(P)HX epimerase activity"/>
    <property type="evidence" value="ECO:0007669"/>
    <property type="project" value="TreeGrafter"/>
</dbReference>
<keyword evidence="1 6" id="KW-0547">Nucleotide-binding</keyword>
<dbReference type="NCBIfam" id="TIGR00196">
    <property type="entry name" value="yjeF_cterm"/>
    <property type="match status" value="1"/>
</dbReference>
<comment type="catalytic activity">
    <reaction evidence="6">
        <text>(6S)-NADHX + ADP = AMP + phosphate + NADH + H(+)</text>
        <dbReference type="Rhea" id="RHEA:32223"/>
        <dbReference type="ChEBI" id="CHEBI:15378"/>
        <dbReference type="ChEBI" id="CHEBI:43474"/>
        <dbReference type="ChEBI" id="CHEBI:57945"/>
        <dbReference type="ChEBI" id="CHEBI:64074"/>
        <dbReference type="ChEBI" id="CHEBI:456215"/>
        <dbReference type="ChEBI" id="CHEBI:456216"/>
        <dbReference type="EC" id="4.2.1.136"/>
    </reaction>
</comment>
<dbReference type="KEGG" id="lrs:PX52LOC_08077"/>
<feature type="binding site" evidence="6">
    <location>
        <position position="154"/>
    </location>
    <ligand>
        <name>(6S)-NADPHX</name>
        <dbReference type="ChEBI" id="CHEBI:64076"/>
    </ligand>
</feature>
<evidence type="ECO:0000256" key="4">
    <source>
        <dbReference type="ARBA" id="ARBA00023027"/>
    </source>
</evidence>